<gene>
    <name evidence="2" type="primary">OGFOD1_0</name>
    <name evidence="3" type="synonym">OGFOD1_3</name>
    <name evidence="2" type="ORF">CM83_68438</name>
    <name evidence="3" type="ORF">CM83_68444</name>
</gene>
<dbReference type="GO" id="GO:0031543">
    <property type="term" value="F:peptidyl-proline dioxygenase activity"/>
    <property type="evidence" value="ECO:0007669"/>
    <property type="project" value="TreeGrafter"/>
</dbReference>
<dbReference type="GO" id="GO:0005506">
    <property type="term" value="F:iron ion binding"/>
    <property type="evidence" value="ECO:0007669"/>
    <property type="project" value="InterPro"/>
</dbReference>
<dbReference type="PANTHER" id="PTHR12117">
    <property type="entry name" value="HISTONE ACETYLTRANSFERASE COMPLEX"/>
    <property type="match status" value="1"/>
</dbReference>
<evidence type="ECO:0000313" key="3">
    <source>
        <dbReference type="EMBL" id="JAG38449.1"/>
    </source>
</evidence>
<dbReference type="Pfam" id="PF10637">
    <property type="entry name" value="Ofd1_CTDD"/>
    <property type="match status" value="1"/>
</dbReference>
<protein>
    <submittedName>
        <fullName evidence="2">2-oxoglutarate and iron-dependent oxygenase domain-containing protein 1</fullName>
    </submittedName>
</protein>
<proteinExistence type="predicted"/>
<reference evidence="2" key="1">
    <citation type="journal article" date="2014" name="PLoS ONE">
        <title>Transcriptome-Based Identification of ABC Transporters in the Western Tarnished Plant Bug Lygus hesperus.</title>
        <authorList>
            <person name="Hull J.J."/>
            <person name="Chaney K."/>
            <person name="Geib S.M."/>
            <person name="Fabrick J.A."/>
            <person name="Brent C.S."/>
            <person name="Walsh D."/>
            <person name="Lavine L.C."/>
        </authorList>
    </citation>
    <scope>NUCLEOTIDE SEQUENCE</scope>
</reference>
<dbReference type="Gene3D" id="2.60.120.620">
    <property type="entry name" value="q2cbj1_9rhob like domain"/>
    <property type="match status" value="1"/>
</dbReference>
<accession>A0A0A9WAJ9</accession>
<dbReference type="EMBL" id="GBHO01038790">
    <property type="protein sequence ID" value="JAG04814.1"/>
    <property type="molecule type" value="Transcribed_RNA"/>
</dbReference>
<dbReference type="InterPro" id="IPR051842">
    <property type="entry name" value="uS12_prolyl_hydroxylase"/>
</dbReference>
<name>A0A0A9WAJ9_LYGHE</name>
<dbReference type="EMBL" id="GBHO01005155">
    <property type="protein sequence ID" value="JAG38449.1"/>
    <property type="molecule type" value="Transcribed_RNA"/>
</dbReference>
<dbReference type="GO" id="GO:0006449">
    <property type="term" value="P:regulation of translational termination"/>
    <property type="evidence" value="ECO:0007669"/>
    <property type="project" value="TreeGrafter"/>
</dbReference>
<dbReference type="InterPro" id="IPR019601">
    <property type="entry name" value="Oxoglutarate/Fe-dep_Oase_C"/>
</dbReference>
<dbReference type="GO" id="GO:0031418">
    <property type="term" value="F:L-ascorbic acid binding"/>
    <property type="evidence" value="ECO:0007669"/>
    <property type="project" value="InterPro"/>
</dbReference>
<feature type="domain" description="Oxoglutarate/iron-dependent oxygenase C-terminal degradation" evidence="1">
    <location>
        <begin position="11"/>
        <end position="97"/>
    </location>
</feature>
<dbReference type="AlphaFoldDB" id="A0A0A9WAJ9"/>
<dbReference type="PANTHER" id="PTHR12117:SF0">
    <property type="entry name" value="PROLYL 3-HYDROXYLASE OGFOD1"/>
    <property type="match status" value="1"/>
</dbReference>
<sequence>MATDNDEFFKKSGLDLYIWFNVPEDLTPENGGSVSYIAADENDDEDLDEEDDELLSIEPVDNAMVLVYRTEDTVKFTKYLNHSNTEPFFCIAVTYYESDEPNSL</sequence>
<evidence type="ECO:0000313" key="2">
    <source>
        <dbReference type="EMBL" id="JAG04814.1"/>
    </source>
</evidence>
<reference evidence="2" key="2">
    <citation type="submission" date="2014-07" db="EMBL/GenBank/DDBJ databases">
        <authorList>
            <person name="Hull J."/>
        </authorList>
    </citation>
    <scope>NUCLEOTIDE SEQUENCE</scope>
</reference>
<organism evidence="2">
    <name type="scientific">Lygus hesperus</name>
    <name type="common">Western plant bug</name>
    <dbReference type="NCBI Taxonomy" id="30085"/>
    <lineage>
        <taxon>Eukaryota</taxon>
        <taxon>Metazoa</taxon>
        <taxon>Ecdysozoa</taxon>
        <taxon>Arthropoda</taxon>
        <taxon>Hexapoda</taxon>
        <taxon>Insecta</taxon>
        <taxon>Pterygota</taxon>
        <taxon>Neoptera</taxon>
        <taxon>Paraneoptera</taxon>
        <taxon>Hemiptera</taxon>
        <taxon>Heteroptera</taxon>
        <taxon>Panheteroptera</taxon>
        <taxon>Cimicomorpha</taxon>
        <taxon>Miridae</taxon>
        <taxon>Mirini</taxon>
        <taxon>Lygus</taxon>
    </lineage>
</organism>
<evidence type="ECO:0000259" key="1">
    <source>
        <dbReference type="Pfam" id="PF10637"/>
    </source>
</evidence>
<dbReference type="GO" id="GO:0005737">
    <property type="term" value="C:cytoplasm"/>
    <property type="evidence" value="ECO:0007669"/>
    <property type="project" value="TreeGrafter"/>
</dbReference>